<dbReference type="Gene3D" id="1.20.58.340">
    <property type="entry name" value="Magnesium transport protein CorA, transmembrane region"/>
    <property type="match status" value="1"/>
</dbReference>
<name>W3X0L6_PESFW</name>
<evidence type="ECO:0000256" key="1">
    <source>
        <dbReference type="SAM" id="Phobius"/>
    </source>
</evidence>
<evidence type="ECO:0000313" key="3">
    <source>
        <dbReference type="Proteomes" id="UP000030651"/>
    </source>
</evidence>
<feature type="transmembrane region" description="Helical" evidence="1">
    <location>
        <begin position="198"/>
        <end position="215"/>
    </location>
</feature>
<dbReference type="OMA" id="KTVAIMT"/>
<evidence type="ECO:0000313" key="2">
    <source>
        <dbReference type="EMBL" id="ETS79640.1"/>
    </source>
</evidence>
<dbReference type="EMBL" id="KI912114">
    <property type="protein sequence ID" value="ETS79640.1"/>
    <property type="molecule type" value="Genomic_DNA"/>
</dbReference>
<dbReference type="KEGG" id="pfy:PFICI_09493"/>
<dbReference type="AlphaFoldDB" id="W3X0L6"/>
<reference evidence="3" key="1">
    <citation type="journal article" date="2015" name="BMC Genomics">
        <title>Genomic and transcriptomic analysis of the endophytic fungus Pestalotiopsis fici reveals its lifestyle and high potential for synthesis of natural products.</title>
        <authorList>
            <person name="Wang X."/>
            <person name="Zhang X."/>
            <person name="Liu L."/>
            <person name="Xiang M."/>
            <person name="Wang W."/>
            <person name="Sun X."/>
            <person name="Che Y."/>
            <person name="Guo L."/>
            <person name="Liu G."/>
            <person name="Guo L."/>
            <person name="Wang C."/>
            <person name="Yin W.B."/>
            <person name="Stadler M."/>
            <person name="Zhang X."/>
            <person name="Liu X."/>
        </authorList>
    </citation>
    <scope>NUCLEOTIDE SEQUENCE [LARGE SCALE GENOMIC DNA]</scope>
    <source>
        <strain evidence="3">W106-1 / CGMCC3.15140</strain>
    </source>
</reference>
<dbReference type="OrthoDB" id="3561681at2759"/>
<dbReference type="RefSeq" id="XP_007836265.1">
    <property type="nucleotide sequence ID" value="XM_007838074.1"/>
</dbReference>
<sequence>MDIFKNMCKEQLNDRGYFSLAAGQQHEHQVIAITQIHTGDNAGPEVTVHETTIGTDGLVEFVNCGTPRDDISERPESTQTRLVIIGIKNSAQGGLAMRRDVFEGLLESRVGIDYSAVWLLLHHYDGYHFFTGNNEESMRETHFFGWGVFAVVWAYDYKTCSTLALFIDRLYRKPGETSRLSGLLPIIVQHKAFISSPIYLGYVLSLAIGAGLDVYQEDWRQMREIEVAIGYGYGQTPRRIPGNIDQFTTRALRAVGLMLEQVKQTQKDSHMVQFGHSDISWRQRSFDSSTTLAQAVPLMTSRIRAYDEYMDYVIVRAERLSAVLFALLTHRDAETSVQQAEASHEIAKAAKRDSSDMKTIAIMTMAFLPATFLAALFAIPSLDWQSDDVIQSNHWVYWAFTIPATILVFFLWYLLNQRDFLRCLKSHKDNMDGRS</sequence>
<dbReference type="eggNOG" id="ENOG502SJSX">
    <property type="taxonomic scope" value="Eukaryota"/>
</dbReference>
<gene>
    <name evidence="2" type="ORF">PFICI_09493</name>
</gene>
<accession>W3X0L6</accession>
<protein>
    <submittedName>
        <fullName evidence="2">Uncharacterized protein</fullName>
    </submittedName>
</protein>
<feature type="transmembrane region" description="Helical" evidence="1">
    <location>
        <begin position="395"/>
        <end position="415"/>
    </location>
</feature>
<dbReference type="Proteomes" id="UP000030651">
    <property type="component" value="Unassembled WGS sequence"/>
</dbReference>
<keyword evidence="1" id="KW-1133">Transmembrane helix</keyword>
<dbReference type="GeneID" id="19274506"/>
<feature type="transmembrane region" description="Helical" evidence="1">
    <location>
        <begin position="360"/>
        <end position="379"/>
    </location>
</feature>
<dbReference type="HOGENOM" id="CLU_051528_0_0_1"/>
<dbReference type="InParanoid" id="W3X0L6"/>
<keyword evidence="3" id="KW-1185">Reference proteome</keyword>
<organism evidence="2 3">
    <name type="scientific">Pestalotiopsis fici (strain W106-1 / CGMCC3.15140)</name>
    <dbReference type="NCBI Taxonomy" id="1229662"/>
    <lineage>
        <taxon>Eukaryota</taxon>
        <taxon>Fungi</taxon>
        <taxon>Dikarya</taxon>
        <taxon>Ascomycota</taxon>
        <taxon>Pezizomycotina</taxon>
        <taxon>Sordariomycetes</taxon>
        <taxon>Xylariomycetidae</taxon>
        <taxon>Amphisphaeriales</taxon>
        <taxon>Sporocadaceae</taxon>
        <taxon>Pestalotiopsis</taxon>
    </lineage>
</organism>
<keyword evidence="1" id="KW-0472">Membrane</keyword>
<proteinExistence type="predicted"/>
<keyword evidence="1" id="KW-0812">Transmembrane</keyword>